<dbReference type="PANTHER" id="PTHR24114">
    <property type="entry name" value="LEUCINE RICH REPEAT FAMILY PROTEIN"/>
    <property type="match status" value="1"/>
</dbReference>
<organism evidence="1">
    <name type="scientific">Hanusia phi</name>
    <dbReference type="NCBI Taxonomy" id="3032"/>
    <lineage>
        <taxon>Eukaryota</taxon>
        <taxon>Cryptophyceae</taxon>
        <taxon>Pyrenomonadales</taxon>
        <taxon>Geminigeraceae</taxon>
        <taxon>Hanusia</taxon>
    </lineage>
</organism>
<dbReference type="AlphaFoldDB" id="A0A7S0EGK4"/>
<proteinExistence type="predicted"/>
<dbReference type="PANTHER" id="PTHR24114:SF2">
    <property type="entry name" value="F-BOX DOMAIN-CONTAINING PROTEIN-RELATED"/>
    <property type="match status" value="1"/>
</dbReference>
<evidence type="ECO:0000313" key="1">
    <source>
        <dbReference type="EMBL" id="CAD8484517.1"/>
    </source>
</evidence>
<name>A0A7S0EGK4_9CRYP</name>
<dbReference type="InterPro" id="IPR032675">
    <property type="entry name" value="LRR_dom_sf"/>
</dbReference>
<sequence>MTSVQLFHAIQSGKRPMRCEKLTGSIPSQNFPEWVVESFPPKEDGSGVVRVIVPGTLKEATTQEALQRGVIVAITWQEEPTNGSDVVDIIKHYHAASSLSTVHIRNCFLGVTGGKYLAKSLQEITTLFLEGNDIRDGGCKTIAAALAANSNLKTLGLVNESIGYQGARFLANALQFNMSLTKLDISGNDIEKDGCREIAFALQRNSGSVLKYLRMDPKYGGIVNGEYQGLLRAFKLQFQKDSIG</sequence>
<dbReference type="InterPro" id="IPR052394">
    <property type="entry name" value="LRR-containing"/>
</dbReference>
<protein>
    <submittedName>
        <fullName evidence="1">Uncharacterized protein</fullName>
    </submittedName>
</protein>
<dbReference type="Pfam" id="PF13516">
    <property type="entry name" value="LRR_6"/>
    <property type="match status" value="2"/>
</dbReference>
<reference evidence="1" key="1">
    <citation type="submission" date="2021-01" db="EMBL/GenBank/DDBJ databases">
        <authorList>
            <person name="Corre E."/>
            <person name="Pelletier E."/>
            <person name="Niang G."/>
            <person name="Scheremetjew M."/>
            <person name="Finn R."/>
            <person name="Kale V."/>
            <person name="Holt S."/>
            <person name="Cochrane G."/>
            <person name="Meng A."/>
            <person name="Brown T."/>
            <person name="Cohen L."/>
        </authorList>
    </citation>
    <scope>NUCLEOTIDE SEQUENCE</scope>
    <source>
        <strain evidence="1">CCMP325</strain>
    </source>
</reference>
<dbReference type="EMBL" id="HBEO01015720">
    <property type="protein sequence ID" value="CAD8484517.1"/>
    <property type="molecule type" value="Transcribed_RNA"/>
</dbReference>
<dbReference type="InterPro" id="IPR001611">
    <property type="entry name" value="Leu-rich_rpt"/>
</dbReference>
<dbReference type="Gene3D" id="3.80.10.10">
    <property type="entry name" value="Ribonuclease Inhibitor"/>
    <property type="match status" value="1"/>
</dbReference>
<gene>
    <name evidence="1" type="ORF">HPHI1048_LOCUS10685</name>
</gene>
<accession>A0A7S0EGK4</accession>
<dbReference type="SMART" id="SM00368">
    <property type="entry name" value="LRR_RI"/>
    <property type="match status" value="4"/>
</dbReference>
<dbReference type="SUPFAM" id="SSF52047">
    <property type="entry name" value="RNI-like"/>
    <property type="match status" value="1"/>
</dbReference>